<comment type="caution">
    <text evidence="2">The sequence shown here is derived from an EMBL/GenBank/DDBJ whole genome shotgun (WGS) entry which is preliminary data.</text>
</comment>
<dbReference type="RefSeq" id="WP_344987728.1">
    <property type="nucleotide sequence ID" value="NZ_BAABCD010000001.1"/>
</dbReference>
<feature type="transmembrane region" description="Helical" evidence="1">
    <location>
        <begin position="17"/>
        <end position="36"/>
    </location>
</feature>
<reference evidence="3" key="1">
    <citation type="journal article" date="2019" name="Int. J. Syst. Evol. Microbiol.">
        <title>The Global Catalogue of Microorganisms (GCM) 10K type strain sequencing project: providing services to taxonomists for standard genome sequencing and annotation.</title>
        <authorList>
            <consortium name="The Broad Institute Genomics Platform"/>
            <consortium name="The Broad Institute Genome Sequencing Center for Infectious Disease"/>
            <person name="Wu L."/>
            <person name="Ma J."/>
        </authorList>
    </citation>
    <scope>NUCLEOTIDE SEQUENCE [LARGE SCALE GENOMIC DNA]</scope>
    <source>
        <strain evidence="3">JCM 11882</strain>
    </source>
</reference>
<name>A0ABV9PK76_9ACTN</name>
<evidence type="ECO:0000313" key="3">
    <source>
        <dbReference type="Proteomes" id="UP001595836"/>
    </source>
</evidence>
<evidence type="ECO:0000313" key="2">
    <source>
        <dbReference type="EMBL" id="MFC4753262.1"/>
    </source>
</evidence>
<organism evidence="2 3">
    <name type="scientific">Dietzia aurantiaca</name>
    <dbReference type="NCBI Taxonomy" id="983873"/>
    <lineage>
        <taxon>Bacteria</taxon>
        <taxon>Bacillati</taxon>
        <taxon>Actinomycetota</taxon>
        <taxon>Actinomycetes</taxon>
        <taxon>Mycobacteriales</taxon>
        <taxon>Dietziaceae</taxon>
        <taxon>Dietzia</taxon>
    </lineage>
</organism>
<keyword evidence="1" id="KW-1133">Transmembrane helix</keyword>
<keyword evidence="3" id="KW-1185">Reference proteome</keyword>
<evidence type="ECO:0000256" key="1">
    <source>
        <dbReference type="SAM" id="Phobius"/>
    </source>
</evidence>
<protein>
    <submittedName>
        <fullName evidence="2">DUF2771 family protein</fullName>
    </submittedName>
</protein>
<keyword evidence="1" id="KW-0812">Transmembrane</keyword>
<dbReference type="EMBL" id="JBHSHP010000001">
    <property type="protein sequence ID" value="MFC4753262.1"/>
    <property type="molecule type" value="Genomic_DNA"/>
</dbReference>
<sequence>MTSSSDSESTGLRVRPITWAILAWVIIMISAIVGAWKGSEARFGVLPQITVATDRGQQSALPFTATDLDGNSYTNPVPEFLIHGEHTLTVRLPTELKNSTLNVYEVREGGTRDFTVEANSASELLIPVETEEEGRIEGLAIRSVPVVYDAAGEPTILNGEWSMSFLYADAAGASAGTAAD</sequence>
<dbReference type="InterPro" id="IPR024495">
    <property type="entry name" value="DUF2771"/>
</dbReference>
<dbReference type="Proteomes" id="UP001595836">
    <property type="component" value="Unassembled WGS sequence"/>
</dbReference>
<keyword evidence="1" id="KW-0472">Membrane</keyword>
<gene>
    <name evidence="2" type="ORF">ACFO7U_00510</name>
</gene>
<dbReference type="Pfam" id="PF10969">
    <property type="entry name" value="DUF2771"/>
    <property type="match status" value="1"/>
</dbReference>
<accession>A0ABV9PK76</accession>
<proteinExistence type="predicted"/>